<dbReference type="Gene3D" id="3.30.70.330">
    <property type="match status" value="2"/>
</dbReference>
<dbReference type="FunFam" id="3.30.70.330:FF:000329">
    <property type="entry name" value="splicing factor U2AF-associated protein 2"/>
    <property type="match status" value="1"/>
</dbReference>
<feature type="compositionally biased region" description="Basic residues" evidence="7">
    <location>
        <begin position="96"/>
        <end position="108"/>
    </location>
</feature>
<dbReference type="GeneID" id="39580695"/>
<evidence type="ECO:0000256" key="1">
    <source>
        <dbReference type="ARBA" id="ARBA00007747"/>
    </source>
</evidence>
<sequence>MAEIQPPLPTSVDKFDQDDRISYSTLDNKYLAVHDDGTEFEFNAATGQWVLAEEEALHGDEAQHHALIGEAQGEDDTTSRKRKEPSHESEEGNSSTKKKIGRPAKKARQPPQPRQNTAVYVTGLPPDATAEEVHEVFSRKAGVIAEEIDSGRPRIKMYTDSEGRFKGDALVVFFKPQSVDMAIMLLDDTDFRISSSGLGSGKIRVQAADSSYKKMRYDADADGGDGNSGGANGNGEGNGKANNGGEDRQNRARGNDRERQRIIKKTQKMAARLADWSDDEPSSLAMPGAAGGSSRWNKVVILKQMFTLEELDEDPAALLEIKEDVREECAKLGTVTNVVLYDEEPEGIVSVKFREPESAEACVQLMHGRSFDGRTVEASIATGRERYRKSNKKSQDEHGSDPE</sequence>
<reference evidence="9 10" key="1">
    <citation type="journal article" date="2018" name="Mol. Ecol.">
        <title>The obligate alkalophilic soda-lake fungus Sodiomyces alkalinus has shifted to a protein diet.</title>
        <authorList>
            <person name="Grum-Grzhimaylo A.A."/>
            <person name="Falkoski D.L."/>
            <person name="van den Heuvel J."/>
            <person name="Valero-Jimenez C.A."/>
            <person name="Min B."/>
            <person name="Choi I.G."/>
            <person name="Lipzen A."/>
            <person name="Daum C.G."/>
            <person name="Aanen D.K."/>
            <person name="Tsang A."/>
            <person name="Henrissat B."/>
            <person name="Bilanenko E.N."/>
            <person name="de Vries R.P."/>
            <person name="van Kan J.A.L."/>
            <person name="Grigoriev I.V."/>
            <person name="Debets A.J.M."/>
        </authorList>
    </citation>
    <scope>NUCLEOTIDE SEQUENCE [LARGE SCALE GENOMIC DNA]</scope>
    <source>
        <strain evidence="9 10">F11</strain>
    </source>
</reference>
<evidence type="ECO:0000256" key="3">
    <source>
        <dbReference type="ARBA" id="ARBA00022737"/>
    </source>
</evidence>
<feature type="region of interest" description="Disordered" evidence="7">
    <location>
        <begin position="382"/>
        <end position="403"/>
    </location>
</feature>
<evidence type="ECO:0000259" key="8">
    <source>
        <dbReference type="PROSITE" id="PS50102"/>
    </source>
</evidence>
<dbReference type="GO" id="GO:0005686">
    <property type="term" value="C:U2 snRNP"/>
    <property type="evidence" value="ECO:0007669"/>
    <property type="project" value="TreeGrafter"/>
</dbReference>
<keyword evidence="4 6" id="KW-0694">RNA-binding</keyword>
<gene>
    <name evidence="9" type="ORF">SODALDRAFT_334458</name>
</gene>
<proteinExistence type="inferred from homology"/>
<dbReference type="InterPro" id="IPR003954">
    <property type="entry name" value="RRM_euk-type"/>
</dbReference>
<dbReference type="InterPro" id="IPR012677">
    <property type="entry name" value="Nucleotide-bd_a/b_plait_sf"/>
</dbReference>
<feature type="compositionally biased region" description="Gly residues" evidence="7">
    <location>
        <begin position="224"/>
        <end position="238"/>
    </location>
</feature>
<keyword evidence="5" id="KW-0508">mRNA splicing</keyword>
<evidence type="ECO:0000256" key="7">
    <source>
        <dbReference type="SAM" id="MobiDB-lite"/>
    </source>
</evidence>
<dbReference type="SMART" id="SM00360">
    <property type="entry name" value="RRM"/>
    <property type="match status" value="2"/>
</dbReference>
<keyword evidence="2" id="KW-0507">mRNA processing</keyword>
<dbReference type="InterPro" id="IPR034392">
    <property type="entry name" value="TatSF1-like_RRM1"/>
</dbReference>
<feature type="region of interest" description="Disordered" evidence="7">
    <location>
        <begin position="273"/>
        <end position="292"/>
    </location>
</feature>
<dbReference type="GO" id="GO:0000398">
    <property type="term" value="P:mRNA splicing, via spliceosome"/>
    <property type="evidence" value="ECO:0007669"/>
    <property type="project" value="InterPro"/>
</dbReference>
<evidence type="ECO:0000256" key="5">
    <source>
        <dbReference type="ARBA" id="ARBA00023187"/>
    </source>
</evidence>
<organism evidence="9 10">
    <name type="scientific">Sodiomyces alkalinus (strain CBS 110278 / VKM F-3762 / F11)</name>
    <name type="common">Alkaliphilic filamentous fungus</name>
    <dbReference type="NCBI Taxonomy" id="1314773"/>
    <lineage>
        <taxon>Eukaryota</taxon>
        <taxon>Fungi</taxon>
        <taxon>Dikarya</taxon>
        <taxon>Ascomycota</taxon>
        <taxon>Pezizomycotina</taxon>
        <taxon>Sordariomycetes</taxon>
        <taxon>Hypocreomycetidae</taxon>
        <taxon>Glomerellales</taxon>
        <taxon>Plectosphaerellaceae</taxon>
        <taxon>Sodiomyces</taxon>
    </lineage>
</organism>
<accession>A0A3N2PS91</accession>
<feature type="compositionally biased region" description="Basic and acidic residues" evidence="7">
    <location>
        <begin position="55"/>
        <end position="64"/>
    </location>
</feature>
<keyword evidence="10" id="KW-1185">Reference proteome</keyword>
<dbReference type="CDD" id="cd12285">
    <property type="entry name" value="RRM3_RBM39_like"/>
    <property type="match status" value="1"/>
</dbReference>
<dbReference type="SUPFAM" id="SSF54928">
    <property type="entry name" value="RNA-binding domain, RBD"/>
    <property type="match status" value="2"/>
</dbReference>
<dbReference type="AlphaFoldDB" id="A0A3N2PS91"/>
<dbReference type="InterPro" id="IPR035979">
    <property type="entry name" value="RBD_domain_sf"/>
</dbReference>
<evidence type="ECO:0000313" key="9">
    <source>
        <dbReference type="EMBL" id="ROT37365.1"/>
    </source>
</evidence>
<feature type="domain" description="RRM" evidence="8">
    <location>
        <begin position="117"/>
        <end position="210"/>
    </location>
</feature>
<dbReference type="GO" id="GO:0005684">
    <property type="term" value="C:U2-type spliceosomal complex"/>
    <property type="evidence" value="ECO:0007669"/>
    <property type="project" value="TreeGrafter"/>
</dbReference>
<dbReference type="Pfam" id="PF00076">
    <property type="entry name" value="RRM_1"/>
    <property type="match status" value="2"/>
</dbReference>
<protein>
    <submittedName>
        <fullName evidence="9">Putative nuclear mRNA splicing factor-associated protein</fullName>
    </submittedName>
</protein>
<feature type="compositionally biased region" description="Basic and acidic residues" evidence="7">
    <location>
        <begin position="393"/>
        <end position="403"/>
    </location>
</feature>
<dbReference type="PANTHER" id="PTHR15608:SF0">
    <property type="entry name" value="HIV TAT-SPECIFIC FACTOR 1"/>
    <property type="match status" value="1"/>
</dbReference>
<dbReference type="PANTHER" id="PTHR15608">
    <property type="entry name" value="SPLICING FACTOR U2AF-ASSOCIATED PROTEIN 2"/>
    <property type="match status" value="1"/>
</dbReference>
<dbReference type="InterPro" id="IPR034393">
    <property type="entry name" value="TatSF1-like"/>
</dbReference>
<dbReference type="InterPro" id="IPR000504">
    <property type="entry name" value="RRM_dom"/>
</dbReference>
<feature type="region of interest" description="Disordered" evidence="7">
    <location>
        <begin position="219"/>
        <end position="261"/>
    </location>
</feature>
<dbReference type="OrthoDB" id="10258585at2759"/>
<dbReference type="EMBL" id="ML119057">
    <property type="protein sequence ID" value="ROT37365.1"/>
    <property type="molecule type" value="Genomic_DNA"/>
</dbReference>
<feature type="compositionally biased region" description="Basic and acidic residues" evidence="7">
    <location>
        <begin position="245"/>
        <end position="261"/>
    </location>
</feature>
<evidence type="ECO:0000256" key="4">
    <source>
        <dbReference type="ARBA" id="ARBA00022884"/>
    </source>
</evidence>
<dbReference type="Proteomes" id="UP000272025">
    <property type="component" value="Unassembled WGS sequence"/>
</dbReference>
<dbReference type="GO" id="GO:0003723">
    <property type="term" value="F:RNA binding"/>
    <property type="evidence" value="ECO:0007669"/>
    <property type="project" value="UniProtKB-UniRule"/>
</dbReference>
<dbReference type="RefSeq" id="XP_028465171.1">
    <property type="nucleotide sequence ID" value="XM_028612217.1"/>
</dbReference>
<dbReference type="FunFam" id="3.30.70.330:FF:000105">
    <property type="entry name" value="HIV Tat-specific factor 1 homolog"/>
    <property type="match status" value="1"/>
</dbReference>
<feature type="domain" description="RRM" evidence="8">
    <location>
        <begin position="304"/>
        <end position="383"/>
    </location>
</feature>
<dbReference type="SMART" id="SM00361">
    <property type="entry name" value="RRM_1"/>
    <property type="match status" value="1"/>
</dbReference>
<comment type="similarity">
    <text evidence="1">Belongs to the HTATSF1 family.</text>
</comment>
<name>A0A3N2PS91_SODAK</name>
<evidence type="ECO:0000313" key="10">
    <source>
        <dbReference type="Proteomes" id="UP000272025"/>
    </source>
</evidence>
<evidence type="ECO:0000256" key="6">
    <source>
        <dbReference type="PROSITE-ProRule" id="PRU00176"/>
    </source>
</evidence>
<dbReference type="CDD" id="cd12281">
    <property type="entry name" value="RRM1_TatSF1_like"/>
    <property type="match status" value="1"/>
</dbReference>
<dbReference type="PROSITE" id="PS50102">
    <property type="entry name" value="RRM"/>
    <property type="match status" value="2"/>
</dbReference>
<feature type="region of interest" description="Disordered" evidence="7">
    <location>
        <begin position="54"/>
        <end position="119"/>
    </location>
</feature>
<keyword evidence="3" id="KW-0677">Repeat</keyword>
<evidence type="ECO:0000256" key="2">
    <source>
        <dbReference type="ARBA" id="ARBA00022664"/>
    </source>
</evidence>
<dbReference type="STRING" id="1314773.A0A3N2PS91"/>